<evidence type="ECO:0000313" key="1">
    <source>
        <dbReference type="EMBL" id="KAL3284313.1"/>
    </source>
</evidence>
<gene>
    <name evidence="1" type="ORF">HHI36_018471</name>
</gene>
<dbReference type="Proteomes" id="UP001516400">
    <property type="component" value="Unassembled WGS sequence"/>
</dbReference>
<protein>
    <submittedName>
        <fullName evidence="1">Uncharacterized protein</fullName>
    </submittedName>
</protein>
<proteinExistence type="predicted"/>
<dbReference type="InterPro" id="IPR009882">
    <property type="entry name" value="Gypsy"/>
</dbReference>
<dbReference type="AlphaFoldDB" id="A0ABD2P084"/>
<comment type="caution">
    <text evidence="1">The sequence shown here is derived from an EMBL/GenBank/DDBJ whole genome shotgun (WGS) entry which is preliminary data.</text>
</comment>
<dbReference type="EMBL" id="JABFTP020000165">
    <property type="protein sequence ID" value="KAL3284313.1"/>
    <property type="molecule type" value="Genomic_DNA"/>
</dbReference>
<evidence type="ECO:0000313" key="2">
    <source>
        <dbReference type="Proteomes" id="UP001516400"/>
    </source>
</evidence>
<organism evidence="1 2">
    <name type="scientific">Cryptolaemus montrouzieri</name>
    <dbReference type="NCBI Taxonomy" id="559131"/>
    <lineage>
        <taxon>Eukaryota</taxon>
        <taxon>Metazoa</taxon>
        <taxon>Ecdysozoa</taxon>
        <taxon>Arthropoda</taxon>
        <taxon>Hexapoda</taxon>
        <taxon>Insecta</taxon>
        <taxon>Pterygota</taxon>
        <taxon>Neoptera</taxon>
        <taxon>Endopterygota</taxon>
        <taxon>Coleoptera</taxon>
        <taxon>Polyphaga</taxon>
        <taxon>Cucujiformia</taxon>
        <taxon>Coccinelloidea</taxon>
        <taxon>Coccinellidae</taxon>
        <taxon>Scymninae</taxon>
        <taxon>Scymnini</taxon>
        <taxon>Cryptolaemus</taxon>
    </lineage>
</organism>
<accession>A0ABD2P084</accession>
<name>A0ABD2P084_9CUCU</name>
<keyword evidence="2" id="KW-1185">Reference proteome</keyword>
<sequence>MNQALQIEKIPHDGYFAEDLGTTRLLNHYHKFYFYFNISQIESSFRHLWTNTYILNVKHGNFSSLVNILEENCLEIEQELSKFSFKSKRAIDALGSGIRFITGNLDQNDLKEINSHLNSLFTNQKKIITQMSKYTSFANHITNRYVNDLKLIQENINTTFKAINTIDDNISTQQLYLYNIHLSNKLLSVLRNIQRTISLAFNGIVNIEIISTAELKDIVNHLKLIYRKEELLELDALHLIKMIEFSKFRVISLDNIITCILFIPILYTHPFEYQKIYPIPSIHDELLLPPAKYRLSGIKQEKWTNEVCPKIENQILCLQEPFINKCSLQDTTSCDHISVINNYRVFVQLKTIKYLCHPNLPQK</sequence>
<dbReference type="Pfam" id="PF07253">
    <property type="entry name" value="Gypsy"/>
    <property type="match status" value="1"/>
</dbReference>
<reference evidence="1 2" key="1">
    <citation type="journal article" date="2021" name="BMC Biol.">
        <title>Horizontally acquired antibacterial genes associated with adaptive radiation of ladybird beetles.</title>
        <authorList>
            <person name="Li H.S."/>
            <person name="Tang X.F."/>
            <person name="Huang Y.H."/>
            <person name="Xu Z.Y."/>
            <person name="Chen M.L."/>
            <person name="Du X.Y."/>
            <person name="Qiu B.Y."/>
            <person name="Chen P.T."/>
            <person name="Zhang W."/>
            <person name="Slipinski A."/>
            <person name="Escalona H.E."/>
            <person name="Waterhouse R.M."/>
            <person name="Zwick A."/>
            <person name="Pang H."/>
        </authorList>
    </citation>
    <scope>NUCLEOTIDE SEQUENCE [LARGE SCALE GENOMIC DNA]</scope>
    <source>
        <strain evidence="1">SYSU2018</strain>
    </source>
</reference>